<dbReference type="Proteomes" id="UP001055117">
    <property type="component" value="Unassembled WGS sequence"/>
</dbReference>
<gene>
    <name evidence="1" type="ORF">AFCDBAGC_5139</name>
</gene>
<accession>A0ABQ4QQA7</accession>
<evidence type="ECO:0000313" key="2">
    <source>
        <dbReference type="Proteomes" id="UP001055117"/>
    </source>
</evidence>
<reference evidence="1 2" key="1">
    <citation type="journal article" date="2021" name="Front. Microbiol.">
        <title>Comprehensive Comparative Genomics and Phenotyping of Methylobacterium Species.</title>
        <authorList>
            <person name="Alessa O."/>
            <person name="Ogura Y."/>
            <person name="Fujitani Y."/>
            <person name="Takami H."/>
            <person name="Hayashi T."/>
            <person name="Sahin N."/>
            <person name="Tani A."/>
        </authorList>
    </citation>
    <scope>NUCLEOTIDE SEQUENCE [LARGE SCALE GENOMIC DNA]</scope>
    <source>
        <strain evidence="1 2">DSM 23679</strain>
    </source>
</reference>
<comment type="caution">
    <text evidence="1">The sequence shown here is derived from an EMBL/GenBank/DDBJ whole genome shotgun (WGS) entry which is preliminary data.</text>
</comment>
<sequence length="199" mass="20800">MATTATKAAFARRHKVNRSTVNKWEARGHLVMTVDGLVNVEASDDLLTKRPVAYRGGTAKGPVAAEVARQAAPDLDPPPQTDPAEIAMAALSAVVREIGARAARRAVEFGASLQAAYALDTAVCVEAGAIGERFLASIGTPLAASWSLVEVADVHHGGIVPADWPALAKVAGEPLDLPALESWFYALPSFDTPKDATHG</sequence>
<protein>
    <submittedName>
        <fullName evidence="1">Uncharacterized protein</fullName>
    </submittedName>
</protein>
<proteinExistence type="predicted"/>
<dbReference type="EMBL" id="BPQG01000134">
    <property type="protein sequence ID" value="GJD47246.1"/>
    <property type="molecule type" value="Genomic_DNA"/>
</dbReference>
<keyword evidence="2" id="KW-1185">Reference proteome</keyword>
<name>A0ABQ4QQA7_9HYPH</name>
<organism evidence="1 2">
    <name type="scientific">Methylobacterium cerastii</name>
    <dbReference type="NCBI Taxonomy" id="932741"/>
    <lineage>
        <taxon>Bacteria</taxon>
        <taxon>Pseudomonadati</taxon>
        <taxon>Pseudomonadota</taxon>
        <taxon>Alphaproteobacteria</taxon>
        <taxon>Hyphomicrobiales</taxon>
        <taxon>Methylobacteriaceae</taxon>
        <taxon>Methylobacterium</taxon>
    </lineage>
</organism>
<evidence type="ECO:0000313" key="1">
    <source>
        <dbReference type="EMBL" id="GJD47246.1"/>
    </source>
</evidence>